<keyword evidence="11 14" id="KW-0066">ATP synthesis</keyword>
<evidence type="ECO:0000256" key="16">
    <source>
        <dbReference type="SAM" id="Coils"/>
    </source>
</evidence>
<evidence type="ECO:0000313" key="18">
    <source>
        <dbReference type="Proteomes" id="UP000315395"/>
    </source>
</evidence>
<dbReference type="Pfam" id="PF00430">
    <property type="entry name" value="ATP-synt_B"/>
    <property type="match status" value="1"/>
</dbReference>
<accession>A0A516GDR9</accession>
<keyword evidence="6 14" id="KW-0812">Transmembrane</keyword>
<dbReference type="InterPro" id="IPR050059">
    <property type="entry name" value="ATP_synthase_B_chain"/>
</dbReference>
<gene>
    <name evidence="14" type="primary">atpF</name>
    <name evidence="17" type="ORF">FNH13_16120</name>
</gene>
<evidence type="ECO:0000256" key="11">
    <source>
        <dbReference type="ARBA" id="ARBA00023310"/>
    </source>
</evidence>
<evidence type="ECO:0000256" key="3">
    <source>
        <dbReference type="ARBA" id="ARBA00022448"/>
    </source>
</evidence>
<dbReference type="RefSeq" id="WP_143784395.1">
    <property type="nucleotide sequence ID" value="NZ_CP041616.1"/>
</dbReference>
<evidence type="ECO:0000313" key="17">
    <source>
        <dbReference type="EMBL" id="QDO89673.1"/>
    </source>
</evidence>
<dbReference type="AlphaFoldDB" id="A0A516GDR9"/>
<feature type="coiled-coil region" evidence="16">
    <location>
        <begin position="69"/>
        <end position="114"/>
    </location>
</feature>
<evidence type="ECO:0000256" key="14">
    <source>
        <dbReference type="HAMAP-Rule" id="MF_01398"/>
    </source>
</evidence>
<name>A0A516GDR9_9MICO</name>
<comment type="similarity">
    <text evidence="2 14 15">Belongs to the ATPase B chain family.</text>
</comment>
<keyword evidence="4 14" id="KW-1003">Cell membrane</keyword>
<dbReference type="NCBIfam" id="NF004412">
    <property type="entry name" value="PRK05759.1-3"/>
    <property type="match status" value="1"/>
</dbReference>
<dbReference type="NCBIfam" id="TIGR01144">
    <property type="entry name" value="ATP_synt_b"/>
    <property type="match status" value="1"/>
</dbReference>
<evidence type="ECO:0000256" key="6">
    <source>
        <dbReference type="ARBA" id="ARBA00022692"/>
    </source>
</evidence>
<dbReference type="HAMAP" id="MF_01398">
    <property type="entry name" value="ATP_synth_b_bprime"/>
    <property type="match status" value="1"/>
</dbReference>
<evidence type="ECO:0000256" key="7">
    <source>
        <dbReference type="ARBA" id="ARBA00022781"/>
    </source>
</evidence>
<keyword evidence="10 14" id="KW-0472">Membrane</keyword>
<dbReference type="InterPro" id="IPR005864">
    <property type="entry name" value="ATP_synth_F0_bsu_bac"/>
</dbReference>
<sequence>MQLTASTLTAVPAVAAAGSDDPEATALPILPYLPELIFGLVAFGILYWVVAKFVVPNLEKAYADRTAAIEGGMQQAEKAQEEAEAALREYKAQLAEARDEAARIREDAKQQGATIIAELREQAQTEANRITETATKQIEAERQQAMVSLRGDVGRLSTDLAGRIVGESLEDEARQSGIVDRFLAELEAGNIRPEVVGSPVAGSEAGTEGQGS</sequence>
<keyword evidence="18" id="KW-1185">Reference proteome</keyword>
<dbReference type="EMBL" id="CP041616">
    <property type="protein sequence ID" value="QDO89673.1"/>
    <property type="molecule type" value="Genomic_DNA"/>
</dbReference>
<evidence type="ECO:0000256" key="10">
    <source>
        <dbReference type="ARBA" id="ARBA00023136"/>
    </source>
</evidence>
<dbReference type="Proteomes" id="UP000315395">
    <property type="component" value="Chromosome"/>
</dbReference>
<dbReference type="OrthoDB" id="5243563at2"/>
<dbReference type="CDD" id="cd06503">
    <property type="entry name" value="ATP-synt_Fo_b"/>
    <property type="match status" value="1"/>
</dbReference>
<protein>
    <recommendedName>
        <fullName evidence="14">ATP synthase subunit b</fullName>
    </recommendedName>
    <alternativeName>
        <fullName evidence="14">ATP synthase F(0) sector subunit b</fullName>
    </alternativeName>
    <alternativeName>
        <fullName evidence="14">ATPase subunit I</fullName>
    </alternativeName>
    <alternativeName>
        <fullName evidence="14">F-type ATPase subunit b</fullName>
        <shortName evidence="14">F-ATPase subunit b</shortName>
    </alternativeName>
</protein>
<dbReference type="KEGG" id="orz:FNH13_16120"/>
<dbReference type="InterPro" id="IPR028987">
    <property type="entry name" value="ATP_synth_B-like_membr_sf"/>
</dbReference>
<evidence type="ECO:0000256" key="5">
    <source>
        <dbReference type="ARBA" id="ARBA00022547"/>
    </source>
</evidence>
<evidence type="ECO:0000256" key="1">
    <source>
        <dbReference type="ARBA" id="ARBA00004162"/>
    </source>
</evidence>
<reference evidence="17 18" key="1">
    <citation type="submission" date="2019-07" db="EMBL/GenBank/DDBJ databases">
        <title>complete genome sequencing of Ornithinimicrobium sp. H23M54.</title>
        <authorList>
            <person name="Bae J.-W."/>
            <person name="Lee S.-Y."/>
        </authorList>
    </citation>
    <scope>NUCLEOTIDE SEQUENCE [LARGE SCALE GENOMIC DNA]</scope>
    <source>
        <strain evidence="17 18">H23M54</strain>
    </source>
</reference>
<dbReference type="Gene3D" id="1.20.5.620">
    <property type="entry name" value="F1F0 ATP synthase subunit B, membrane domain"/>
    <property type="match status" value="1"/>
</dbReference>
<keyword evidence="7 14" id="KW-0375">Hydrogen ion transport</keyword>
<evidence type="ECO:0000256" key="8">
    <source>
        <dbReference type="ARBA" id="ARBA00022989"/>
    </source>
</evidence>
<dbReference type="GO" id="GO:0046961">
    <property type="term" value="F:proton-transporting ATPase activity, rotational mechanism"/>
    <property type="evidence" value="ECO:0007669"/>
    <property type="project" value="TreeGrafter"/>
</dbReference>
<evidence type="ECO:0000256" key="9">
    <source>
        <dbReference type="ARBA" id="ARBA00023065"/>
    </source>
</evidence>
<evidence type="ECO:0000256" key="2">
    <source>
        <dbReference type="ARBA" id="ARBA00005513"/>
    </source>
</evidence>
<keyword evidence="16" id="KW-0175">Coiled coil</keyword>
<comment type="function">
    <text evidence="14">Component of the F(0) channel, it forms part of the peripheral stalk, linking F(1) to F(0).</text>
</comment>
<comment type="function">
    <text evidence="12 14">F(1)F(0) ATP synthase produces ATP from ADP in the presence of a proton or sodium gradient. F-type ATPases consist of two structural domains, F(1) containing the extramembraneous catalytic core and F(0) containing the membrane proton channel, linked together by a central stalk and a peripheral stalk. During catalysis, ATP synthesis in the catalytic domain of F(1) is coupled via a rotary mechanism of the central stalk subunits to proton translocation.</text>
</comment>
<dbReference type="GO" id="GO:0005886">
    <property type="term" value="C:plasma membrane"/>
    <property type="evidence" value="ECO:0007669"/>
    <property type="project" value="UniProtKB-SubCell"/>
</dbReference>
<evidence type="ECO:0000256" key="4">
    <source>
        <dbReference type="ARBA" id="ARBA00022475"/>
    </source>
</evidence>
<dbReference type="PANTHER" id="PTHR33445">
    <property type="entry name" value="ATP SYNTHASE SUBUNIT B', CHLOROPLASTIC"/>
    <property type="match status" value="1"/>
</dbReference>
<comment type="subunit">
    <text evidence="13 14">F-type ATPases have 2 components, F(1) - the catalytic core - and F(0) - the membrane proton channel. F(1) has five subunits: alpha(3), beta(3), gamma(1), delta(1), epsilon(1). F(0) has three main subunits: a(1), b(2) and c(10-14). The alpha and beta chains form an alternating ring which encloses part of the gamma chain. F(1) is attached to F(0) by a central stalk formed by the gamma and epsilon chains, while a peripheral stalk is formed by the delta and b chains.</text>
</comment>
<dbReference type="PANTHER" id="PTHR33445:SF1">
    <property type="entry name" value="ATP SYNTHASE SUBUNIT B"/>
    <property type="match status" value="1"/>
</dbReference>
<dbReference type="GO" id="GO:0045259">
    <property type="term" value="C:proton-transporting ATP synthase complex"/>
    <property type="evidence" value="ECO:0007669"/>
    <property type="project" value="UniProtKB-KW"/>
</dbReference>
<dbReference type="SUPFAM" id="SSF81573">
    <property type="entry name" value="F1F0 ATP synthase subunit B, membrane domain"/>
    <property type="match status" value="1"/>
</dbReference>
<keyword evidence="8 14" id="KW-1133">Transmembrane helix</keyword>
<keyword evidence="9 14" id="KW-0406">Ion transport</keyword>
<keyword evidence="5 14" id="KW-0138">CF(0)</keyword>
<organism evidence="17 18">
    <name type="scientific">Ornithinimicrobium ciconiae</name>
    <dbReference type="NCBI Taxonomy" id="2594265"/>
    <lineage>
        <taxon>Bacteria</taxon>
        <taxon>Bacillati</taxon>
        <taxon>Actinomycetota</taxon>
        <taxon>Actinomycetes</taxon>
        <taxon>Micrococcales</taxon>
        <taxon>Ornithinimicrobiaceae</taxon>
        <taxon>Ornithinimicrobium</taxon>
    </lineage>
</organism>
<feature type="transmembrane region" description="Helical" evidence="14">
    <location>
        <begin position="32"/>
        <end position="55"/>
    </location>
</feature>
<dbReference type="InterPro" id="IPR002146">
    <property type="entry name" value="ATP_synth_b/b'su_bac/chlpt"/>
</dbReference>
<dbReference type="GO" id="GO:0046933">
    <property type="term" value="F:proton-transporting ATP synthase activity, rotational mechanism"/>
    <property type="evidence" value="ECO:0007669"/>
    <property type="project" value="UniProtKB-UniRule"/>
</dbReference>
<evidence type="ECO:0000256" key="12">
    <source>
        <dbReference type="ARBA" id="ARBA00025198"/>
    </source>
</evidence>
<keyword evidence="3 14" id="KW-0813">Transport</keyword>
<proteinExistence type="inferred from homology"/>
<evidence type="ECO:0000256" key="15">
    <source>
        <dbReference type="RuleBase" id="RU003848"/>
    </source>
</evidence>
<comment type="subcellular location">
    <subcellularLocation>
        <location evidence="1 14">Cell membrane</location>
        <topology evidence="1 14">Single-pass membrane protein</topology>
    </subcellularLocation>
</comment>
<evidence type="ECO:0000256" key="13">
    <source>
        <dbReference type="ARBA" id="ARBA00025830"/>
    </source>
</evidence>